<dbReference type="SUPFAM" id="SSF56420">
    <property type="entry name" value="Peptide deformylase"/>
    <property type="match status" value="1"/>
</dbReference>
<reference evidence="2" key="1">
    <citation type="submission" date="2020-05" db="EMBL/GenBank/DDBJ databases">
        <authorList>
            <person name="Chiriac C."/>
            <person name="Salcher M."/>
            <person name="Ghai R."/>
            <person name="Kavagutti S V."/>
        </authorList>
    </citation>
    <scope>NUCLEOTIDE SEQUENCE</scope>
</reference>
<dbReference type="NCBIfam" id="TIGR00079">
    <property type="entry name" value="pept_deformyl"/>
    <property type="match status" value="1"/>
</dbReference>
<dbReference type="PANTHER" id="PTHR10458">
    <property type="entry name" value="PEPTIDE DEFORMYLASE"/>
    <property type="match status" value="1"/>
</dbReference>
<dbReference type="PRINTS" id="PR01576">
    <property type="entry name" value="PDEFORMYLASE"/>
</dbReference>
<accession>A0A6J5PQ87</accession>
<dbReference type="Gene3D" id="3.90.45.10">
    <property type="entry name" value="Peptide deformylase"/>
    <property type="match status" value="1"/>
</dbReference>
<evidence type="ECO:0000313" key="4">
    <source>
        <dbReference type="EMBL" id="CAB4215955.1"/>
    </source>
</evidence>
<dbReference type="HAMAP" id="MF_00163">
    <property type="entry name" value="Pep_deformylase"/>
    <property type="match status" value="1"/>
</dbReference>
<dbReference type="EMBL" id="LR797328">
    <property type="protein sequence ID" value="CAB4203340.1"/>
    <property type="molecule type" value="Genomic_DNA"/>
</dbReference>
<dbReference type="CDD" id="cd00487">
    <property type="entry name" value="Pep_deformylase"/>
    <property type="match status" value="1"/>
</dbReference>
<dbReference type="NCBIfam" id="NF001159">
    <property type="entry name" value="PRK00150.1-3"/>
    <property type="match status" value="1"/>
</dbReference>
<organism evidence="2">
    <name type="scientific">uncultured Caudovirales phage</name>
    <dbReference type="NCBI Taxonomy" id="2100421"/>
    <lineage>
        <taxon>Viruses</taxon>
        <taxon>Duplodnaviria</taxon>
        <taxon>Heunggongvirae</taxon>
        <taxon>Uroviricota</taxon>
        <taxon>Caudoviricetes</taxon>
        <taxon>Peduoviridae</taxon>
        <taxon>Maltschvirus</taxon>
        <taxon>Maltschvirus maltsch</taxon>
    </lineage>
</organism>
<sequence length="161" mass="17666">MSIRPILLLSDISLRTPATKVTEFGPELDALIADLYDTMRDAPGAGLAANQIGNPLSVAVVEVEGRTYELINPKIVRRVGSQTEYEGCLSIPPYIASVTRSDMIHFKTQDRNGGWRGHNVAGFLSRAIQHEVDHLAGKLYIDLIPKDALIYAGEPIPEDQK</sequence>
<dbReference type="PIRSF" id="PIRSF004749">
    <property type="entry name" value="Pep_def"/>
    <property type="match status" value="1"/>
</dbReference>
<dbReference type="InterPro" id="IPR023635">
    <property type="entry name" value="Peptide_deformylase"/>
</dbReference>
<evidence type="ECO:0000313" key="3">
    <source>
        <dbReference type="EMBL" id="CAB4203340.1"/>
    </source>
</evidence>
<proteinExistence type="inferred from homology"/>
<name>A0A6J5PQ87_9CAUD</name>
<dbReference type="Pfam" id="PF01327">
    <property type="entry name" value="Pep_deformylase"/>
    <property type="match status" value="1"/>
</dbReference>
<dbReference type="PANTHER" id="PTHR10458:SF22">
    <property type="entry name" value="PEPTIDE DEFORMYLASE"/>
    <property type="match status" value="1"/>
</dbReference>
<dbReference type="GO" id="GO:0042586">
    <property type="term" value="F:peptide deformylase activity"/>
    <property type="evidence" value="ECO:0007669"/>
    <property type="project" value="InterPro"/>
</dbReference>
<protein>
    <submittedName>
        <fullName evidence="2">Def N-formylmethionyl-tRNA deformylase</fullName>
    </submittedName>
</protein>
<comment type="similarity">
    <text evidence="1">Belongs to the polypeptide deformylase family.</text>
</comment>
<dbReference type="InterPro" id="IPR036821">
    <property type="entry name" value="Peptide_deformylase_sf"/>
</dbReference>
<dbReference type="EMBL" id="LR796890">
    <property type="protein sequence ID" value="CAB4173157.1"/>
    <property type="molecule type" value="Genomic_DNA"/>
</dbReference>
<dbReference type="EMBL" id="LR797437">
    <property type="protein sequence ID" value="CAB4215955.1"/>
    <property type="molecule type" value="Genomic_DNA"/>
</dbReference>
<evidence type="ECO:0000256" key="1">
    <source>
        <dbReference type="ARBA" id="ARBA00010759"/>
    </source>
</evidence>
<evidence type="ECO:0000313" key="2">
    <source>
        <dbReference type="EMBL" id="CAB4173157.1"/>
    </source>
</evidence>
<gene>
    <name evidence="3" type="ORF">UFOVP1381_39</name>
    <name evidence="4" type="ORF">UFOVP1476_12</name>
    <name evidence="2" type="ORF">UFOVP944_34</name>
</gene>